<dbReference type="RefSeq" id="WP_077448219.1">
    <property type="nucleotide sequence ID" value="NZ_FUGD01000063.1"/>
</dbReference>
<evidence type="ECO:0000256" key="1">
    <source>
        <dbReference type="SAM" id="MobiDB-lite"/>
    </source>
</evidence>
<evidence type="ECO:0000313" key="3">
    <source>
        <dbReference type="Proteomes" id="UP000188169"/>
    </source>
</evidence>
<dbReference type="Proteomes" id="UP000188169">
    <property type="component" value="Unassembled WGS sequence"/>
</dbReference>
<accession>A0A1R4EEC7</accession>
<name>A0A1R4EEC7_9GAMM</name>
<gene>
    <name evidence="2" type="ORF">A1019T_00804</name>
</gene>
<dbReference type="OrthoDB" id="6659742at2"/>
<organism evidence="2 3">
    <name type="scientific">Psychrobacter pasteurii</name>
    <dbReference type="NCBI Taxonomy" id="1945520"/>
    <lineage>
        <taxon>Bacteria</taxon>
        <taxon>Pseudomonadati</taxon>
        <taxon>Pseudomonadota</taxon>
        <taxon>Gammaproteobacteria</taxon>
        <taxon>Moraxellales</taxon>
        <taxon>Moraxellaceae</taxon>
        <taxon>Psychrobacter</taxon>
    </lineage>
</organism>
<dbReference type="STRING" id="1945520.A1019T_00804"/>
<sequence>MSSSPLTQENQKPGPDKPEILKNSKTKLFILLLCVVSFYAGWQASRSHLVKECQLAGAQVTVEEGLVICQMPQ</sequence>
<feature type="region of interest" description="Disordered" evidence="1">
    <location>
        <begin position="1"/>
        <end position="20"/>
    </location>
</feature>
<proteinExistence type="predicted"/>
<dbReference type="AlphaFoldDB" id="A0A1R4EEC7"/>
<protein>
    <submittedName>
        <fullName evidence="2">Uncharacterized protein</fullName>
    </submittedName>
</protein>
<feature type="compositionally biased region" description="Polar residues" evidence="1">
    <location>
        <begin position="1"/>
        <end position="11"/>
    </location>
</feature>
<evidence type="ECO:0000313" key="2">
    <source>
        <dbReference type="EMBL" id="SJM36837.1"/>
    </source>
</evidence>
<dbReference type="EMBL" id="FUGD01000063">
    <property type="protein sequence ID" value="SJM36837.1"/>
    <property type="molecule type" value="Genomic_DNA"/>
</dbReference>
<reference evidence="3" key="1">
    <citation type="submission" date="2017-02" db="EMBL/GenBank/DDBJ databases">
        <authorList>
            <person name="Mornico D."/>
        </authorList>
    </citation>
    <scope>NUCLEOTIDE SEQUENCE [LARGE SCALE GENOMIC DNA]</scope>
</reference>
<keyword evidence="3" id="KW-1185">Reference proteome</keyword>